<reference evidence="2 3" key="1">
    <citation type="submission" date="2019-02" db="EMBL/GenBank/DDBJ databases">
        <title>Prokaryotic population dynamics and viral predation in marine succession experiment using metagenomics: the confinement effect.</title>
        <authorList>
            <person name="Haro-Moreno J.M."/>
            <person name="Rodriguez-Valera F."/>
            <person name="Lopez-Perez M."/>
        </authorList>
    </citation>
    <scope>NUCLEOTIDE SEQUENCE [LARGE SCALE GENOMIC DNA]</scope>
    <source>
        <strain evidence="2">MED-G162</strain>
    </source>
</reference>
<organism evidence="2 3">
    <name type="scientific">SAR86 cluster bacterium</name>
    <dbReference type="NCBI Taxonomy" id="2030880"/>
    <lineage>
        <taxon>Bacteria</taxon>
        <taxon>Pseudomonadati</taxon>
        <taxon>Pseudomonadota</taxon>
        <taxon>Gammaproteobacteria</taxon>
        <taxon>SAR86 cluster</taxon>
    </lineage>
</organism>
<sequence length="208" mass="24703">MHQFRKTISALSIIFSVTLMGEYKISIIYESGFEFKSQHLLINDLKECSSKKEIENLVSDQDWIKDYYLAYKPFKKEIYLNIKNREPIFILNNKFFYDRKLSKFEYDNSKRNLILVEGPVDNPEDILKLIREIESIPNIQFKIQTINYSYVNGWDVNSDKTLIRFGNTLTEKRFKNFRDTSKYLLDIGKIPSIIDMRYKDGVALNYGK</sequence>
<comment type="caution">
    <text evidence="2">The sequence shown here is derived from an EMBL/GenBank/DDBJ whole genome shotgun (WGS) entry which is preliminary data.</text>
</comment>
<evidence type="ECO:0000313" key="3">
    <source>
        <dbReference type="Proteomes" id="UP000319384"/>
    </source>
</evidence>
<dbReference type="EMBL" id="SHBH01000005">
    <property type="protein sequence ID" value="RZO27050.1"/>
    <property type="molecule type" value="Genomic_DNA"/>
</dbReference>
<dbReference type="InterPro" id="IPR045335">
    <property type="entry name" value="FtsQ_C_sf"/>
</dbReference>
<dbReference type="Proteomes" id="UP000319384">
    <property type="component" value="Unassembled WGS sequence"/>
</dbReference>
<proteinExistence type="predicted"/>
<dbReference type="Pfam" id="PF03799">
    <property type="entry name" value="FtsQ_DivIB_C"/>
    <property type="match status" value="1"/>
</dbReference>
<gene>
    <name evidence="2" type="ORF">EVA95_01085</name>
</gene>
<evidence type="ECO:0000313" key="2">
    <source>
        <dbReference type="EMBL" id="RZO27050.1"/>
    </source>
</evidence>
<dbReference type="InterPro" id="IPR005548">
    <property type="entry name" value="Cell_div_FtsQ/DivIB_C"/>
</dbReference>
<name>A0A520N0N9_9GAMM</name>
<dbReference type="Gene3D" id="3.40.50.11690">
    <property type="entry name" value="Cell division protein FtsQ/DivIB"/>
    <property type="match status" value="1"/>
</dbReference>
<dbReference type="GO" id="GO:0051301">
    <property type="term" value="P:cell division"/>
    <property type="evidence" value="ECO:0007669"/>
    <property type="project" value="UniProtKB-KW"/>
</dbReference>
<dbReference type="AlphaFoldDB" id="A0A520N0N9"/>
<accession>A0A520N0N9</accession>
<feature type="domain" description="Cell division protein FtsQ/DivIB C-terminal" evidence="1">
    <location>
        <begin position="107"/>
        <end position="197"/>
    </location>
</feature>
<evidence type="ECO:0000259" key="1">
    <source>
        <dbReference type="Pfam" id="PF03799"/>
    </source>
</evidence>
<protein>
    <recommendedName>
        <fullName evidence="1">Cell division protein FtsQ/DivIB C-terminal domain-containing protein</fullName>
    </recommendedName>
</protein>